<dbReference type="SUPFAM" id="SSF47616">
    <property type="entry name" value="GST C-terminal domain-like"/>
    <property type="match status" value="1"/>
</dbReference>
<evidence type="ECO:0000259" key="1">
    <source>
        <dbReference type="PROSITE" id="PS50404"/>
    </source>
</evidence>
<reference evidence="2 3" key="1">
    <citation type="journal article" date="2015" name="Genome Biol. Evol.">
        <title>Phylogenomic analyses indicate that early fungi evolved digesting cell walls of algal ancestors of land plants.</title>
        <authorList>
            <person name="Chang Y."/>
            <person name="Wang S."/>
            <person name="Sekimoto S."/>
            <person name="Aerts A.L."/>
            <person name="Choi C."/>
            <person name="Clum A."/>
            <person name="LaButti K.M."/>
            <person name="Lindquist E.A."/>
            <person name="Yee Ngan C."/>
            <person name="Ohm R.A."/>
            <person name="Salamov A.A."/>
            <person name="Grigoriev I.V."/>
            <person name="Spatafora J.W."/>
            <person name="Berbee M.L."/>
        </authorList>
    </citation>
    <scope>NUCLEOTIDE SEQUENCE [LARGE SCALE GENOMIC DNA]</scope>
    <source>
        <strain evidence="2 3">NRRL 28638</strain>
    </source>
</reference>
<name>A0A137NQA5_CONC2</name>
<dbReference type="Gene3D" id="1.20.1050.10">
    <property type="match status" value="1"/>
</dbReference>
<dbReference type="PANTHER" id="PTHR43968">
    <property type="match status" value="1"/>
</dbReference>
<dbReference type="STRING" id="796925.A0A137NQA5"/>
<dbReference type="EMBL" id="KQ965083">
    <property type="protein sequence ID" value="KXN64898.1"/>
    <property type="molecule type" value="Genomic_DNA"/>
</dbReference>
<dbReference type="InterPro" id="IPR036249">
    <property type="entry name" value="Thioredoxin-like_sf"/>
</dbReference>
<dbReference type="InterPro" id="IPR036282">
    <property type="entry name" value="Glutathione-S-Trfase_C_sf"/>
</dbReference>
<proteinExistence type="predicted"/>
<dbReference type="InterPro" id="IPR054416">
    <property type="entry name" value="GST_UstS-like_C"/>
</dbReference>
<dbReference type="PROSITE" id="PS50404">
    <property type="entry name" value="GST_NTER"/>
    <property type="match status" value="1"/>
</dbReference>
<keyword evidence="3" id="KW-1185">Reference proteome</keyword>
<dbReference type="OrthoDB" id="4951845at2759"/>
<dbReference type="Proteomes" id="UP000070444">
    <property type="component" value="Unassembled WGS sequence"/>
</dbReference>
<dbReference type="GO" id="GO:0005737">
    <property type="term" value="C:cytoplasm"/>
    <property type="evidence" value="ECO:0007669"/>
    <property type="project" value="TreeGrafter"/>
</dbReference>
<gene>
    <name evidence="2" type="ORF">CONCODRAFT_13727</name>
</gene>
<feature type="domain" description="GST N-terminal" evidence="1">
    <location>
        <begin position="1"/>
        <end position="88"/>
    </location>
</feature>
<protein>
    <recommendedName>
        <fullName evidence="1">GST N-terminal domain-containing protein</fullName>
    </recommendedName>
</protein>
<sequence length="234" mass="27094">MIEFYQVSTESEKVSFSPFVIATELFLKHKNLDWDAKLMNYIEVKPTINSLTDGKWGYVPTLKFPNGDIVYDSLKIAGYLDEKYPDNPILINNPKLDELLQQHTMNCAMSACKLSLGDLLIHMDDASKAYFIENRMDMFQITVEDLKSNRKENITSYFDNLKPLIEHLSKNKFIDGDKPLVHDYVLISTIQFIATVSPRTYEELVENNPNEVFKNWVDRMGSLFDGFLKSRKTI</sequence>
<dbReference type="InterPro" id="IPR004045">
    <property type="entry name" value="Glutathione_S-Trfase_N"/>
</dbReference>
<dbReference type="InterPro" id="IPR050983">
    <property type="entry name" value="GST_Omega/HSP26"/>
</dbReference>
<dbReference type="Pfam" id="PF22041">
    <property type="entry name" value="GST_C_7"/>
    <property type="match status" value="1"/>
</dbReference>
<dbReference type="Gene3D" id="3.40.30.10">
    <property type="entry name" value="Glutaredoxin"/>
    <property type="match status" value="1"/>
</dbReference>
<evidence type="ECO:0000313" key="3">
    <source>
        <dbReference type="Proteomes" id="UP000070444"/>
    </source>
</evidence>
<accession>A0A137NQA5</accession>
<organism evidence="2 3">
    <name type="scientific">Conidiobolus coronatus (strain ATCC 28846 / CBS 209.66 / NRRL 28638)</name>
    <name type="common">Delacroixia coronata</name>
    <dbReference type="NCBI Taxonomy" id="796925"/>
    <lineage>
        <taxon>Eukaryota</taxon>
        <taxon>Fungi</taxon>
        <taxon>Fungi incertae sedis</taxon>
        <taxon>Zoopagomycota</taxon>
        <taxon>Entomophthoromycotina</taxon>
        <taxon>Entomophthoromycetes</taxon>
        <taxon>Entomophthorales</taxon>
        <taxon>Ancylistaceae</taxon>
        <taxon>Conidiobolus</taxon>
    </lineage>
</organism>
<dbReference type="PANTHER" id="PTHR43968:SF6">
    <property type="entry name" value="GLUTATHIONE S-TRANSFERASE OMEGA"/>
    <property type="match status" value="1"/>
</dbReference>
<dbReference type="OMA" id="TIQFIAT"/>
<dbReference type="Pfam" id="PF13409">
    <property type="entry name" value="GST_N_2"/>
    <property type="match status" value="1"/>
</dbReference>
<evidence type="ECO:0000313" key="2">
    <source>
        <dbReference type="EMBL" id="KXN64898.1"/>
    </source>
</evidence>
<dbReference type="SUPFAM" id="SSF52833">
    <property type="entry name" value="Thioredoxin-like"/>
    <property type="match status" value="1"/>
</dbReference>
<dbReference type="AlphaFoldDB" id="A0A137NQA5"/>